<dbReference type="SUPFAM" id="SSF46894">
    <property type="entry name" value="C-terminal effector domain of the bipartite response regulators"/>
    <property type="match status" value="1"/>
</dbReference>
<dbReference type="InterPro" id="IPR016032">
    <property type="entry name" value="Sig_transdc_resp-reg_C-effctor"/>
</dbReference>
<dbReference type="EMBL" id="JAMPKM010000009">
    <property type="protein sequence ID" value="MEP0818578.1"/>
    <property type="molecule type" value="Genomic_DNA"/>
</dbReference>
<dbReference type="InterPro" id="IPR029016">
    <property type="entry name" value="GAF-like_dom_sf"/>
</dbReference>
<dbReference type="PANTHER" id="PTHR44688">
    <property type="entry name" value="DNA-BINDING TRANSCRIPTIONAL ACTIVATOR DEVR_DOSR"/>
    <property type="match status" value="1"/>
</dbReference>
<protein>
    <submittedName>
        <fullName evidence="5">LuxR C-terminal-related transcriptional regulator</fullName>
    </submittedName>
</protein>
<evidence type="ECO:0000256" key="1">
    <source>
        <dbReference type="ARBA" id="ARBA00023015"/>
    </source>
</evidence>
<dbReference type="PROSITE" id="PS50043">
    <property type="entry name" value="HTH_LUXR_2"/>
    <property type="match status" value="1"/>
</dbReference>
<name>A0ABV0J9X0_9CYAN</name>
<proteinExistence type="predicted"/>
<accession>A0ABV0J9X0</accession>
<gene>
    <name evidence="5" type="ORF">NC998_15875</name>
</gene>
<evidence type="ECO:0000256" key="2">
    <source>
        <dbReference type="ARBA" id="ARBA00023125"/>
    </source>
</evidence>
<dbReference type="SMART" id="SM00421">
    <property type="entry name" value="HTH_LUXR"/>
    <property type="match status" value="1"/>
</dbReference>
<comment type="caution">
    <text evidence="5">The sequence shown here is derived from an EMBL/GenBank/DDBJ whole genome shotgun (WGS) entry which is preliminary data.</text>
</comment>
<keyword evidence="2" id="KW-0238">DNA-binding</keyword>
<dbReference type="InterPro" id="IPR036388">
    <property type="entry name" value="WH-like_DNA-bd_sf"/>
</dbReference>
<evidence type="ECO:0000256" key="3">
    <source>
        <dbReference type="ARBA" id="ARBA00023163"/>
    </source>
</evidence>
<evidence type="ECO:0000313" key="5">
    <source>
        <dbReference type="EMBL" id="MEP0818578.1"/>
    </source>
</evidence>
<keyword evidence="3" id="KW-0804">Transcription</keyword>
<dbReference type="SUPFAM" id="SSF55781">
    <property type="entry name" value="GAF domain-like"/>
    <property type="match status" value="1"/>
</dbReference>
<dbReference type="PROSITE" id="PS00622">
    <property type="entry name" value="HTH_LUXR_1"/>
    <property type="match status" value="1"/>
</dbReference>
<reference evidence="5 6" key="1">
    <citation type="submission" date="2022-04" db="EMBL/GenBank/DDBJ databases">
        <title>Positive selection, recombination, and allopatry shape intraspecific diversity of widespread and dominant cyanobacteria.</title>
        <authorList>
            <person name="Wei J."/>
            <person name="Shu W."/>
            <person name="Hu C."/>
        </authorList>
    </citation>
    <scope>NUCLEOTIDE SEQUENCE [LARGE SCALE GENOMIC DNA]</scope>
    <source>
        <strain evidence="5 6">GB2-A4</strain>
    </source>
</reference>
<evidence type="ECO:0000313" key="6">
    <source>
        <dbReference type="Proteomes" id="UP001464891"/>
    </source>
</evidence>
<dbReference type="Pfam" id="PF00196">
    <property type="entry name" value="GerE"/>
    <property type="match status" value="1"/>
</dbReference>
<dbReference type="InterPro" id="IPR003018">
    <property type="entry name" value="GAF"/>
</dbReference>
<dbReference type="Proteomes" id="UP001464891">
    <property type="component" value="Unassembled WGS sequence"/>
</dbReference>
<dbReference type="RefSeq" id="WP_190436854.1">
    <property type="nucleotide sequence ID" value="NZ_JAMPKM010000009.1"/>
</dbReference>
<dbReference type="Gene3D" id="1.10.10.10">
    <property type="entry name" value="Winged helix-like DNA-binding domain superfamily/Winged helix DNA-binding domain"/>
    <property type="match status" value="1"/>
</dbReference>
<keyword evidence="6" id="KW-1185">Reference proteome</keyword>
<keyword evidence="1" id="KW-0805">Transcription regulation</keyword>
<feature type="domain" description="HTH luxR-type" evidence="4">
    <location>
        <begin position="174"/>
        <end position="239"/>
    </location>
</feature>
<dbReference type="CDD" id="cd06170">
    <property type="entry name" value="LuxR_C_like"/>
    <property type="match status" value="1"/>
</dbReference>
<dbReference type="PANTHER" id="PTHR44688:SF16">
    <property type="entry name" value="DNA-BINDING TRANSCRIPTIONAL ACTIVATOR DEVR_DOSR"/>
    <property type="match status" value="1"/>
</dbReference>
<organism evidence="5 6">
    <name type="scientific">Trichocoleus desertorum GB2-A4</name>
    <dbReference type="NCBI Taxonomy" id="2933944"/>
    <lineage>
        <taxon>Bacteria</taxon>
        <taxon>Bacillati</taxon>
        <taxon>Cyanobacteriota</taxon>
        <taxon>Cyanophyceae</taxon>
        <taxon>Leptolyngbyales</taxon>
        <taxon>Trichocoleusaceae</taxon>
        <taxon>Trichocoleus</taxon>
    </lineage>
</organism>
<evidence type="ECO:0000259" key="4">
    <source>
        <dbReference type="PROSITE" id="PS50043"/>
    </source>
</evidence>
<sequence length="241" mass="27023">MGKSPHNFFQAIAAASDEKALRLLFMKEAGEYFGAECWGLCLLNEQSQAAEVDIQGGPNVDAFVQRYEKIGRSTDPVLRYVFEHHAPTHEGVVFAGNDWKESELYQNCYAYYDQEHVMMGPIVNHGRLIGGAYFTRASDAPAFNLQDLASLSGLCLHLSARLAVFRPQAFPRLQPSISDRLTEREQQIAELVAQGLTNAEIGEKLWITQNTVKQALKRMFRKLNVSTRTEMVARLGDSLNP</sequence>
<dbReference type="PRINTS" id="PR00038">
    <property type="entry name" value="HTHLUXR"/>
</dbReference>
<dbReference type="Gene3D" id="3.30.450.40">
    <property type="match status" value="1"/>
</dbReference>
<dbReference type="InterPro" id="IPR000792">
    <property type="entry name" value="Tscrpt_reg_LuxR_C"/>
</dbReference>
<dbReference type="SMART" id="SM00065">
    <property type="entry name" value="GAF"/>
    <property type="match status" value="1"/>
</dbReference>